<reference evidence="1 2" key="1">
    <citation type="journal article" date="2022" name="bioRxiv">
        <title>The genome of the oomycete Peronosclerospora sorghi, a cosmopolitan pathogen of maize and sorghum, is inflated with dispersed pseudogenes.</title>
        <authorList>
            <person name="Fletcher K."/>
            <person name="Martin F."/>
            <person name="Isakeit T."/>
            <person name="Cavanaugh K."/>
            <person name="Magill C."/>
            <person name="Michelmore R."/>
        </authorList>
    </citation>
    <scope>NUCLEOTIDE SEQUENCE [LARGE SCALE GENOMIC DNA]</scope>
    <source>
        <strain evidence="1">P6</strain>
    </source>
</reference>
<protein>
    <submittedName>
        <fullName evidence="1">Uncharacterized protein</fullName>
    </submittedName>
</protein>
<dbReference type="EMBL" id="CM047581">
    <property type="protein sequence ID" value="KAI9916441.1"/>
    <property type="molecule type" value="Genomic_DNA"/>
</dbReference>
<name>A0ACC0WEG3_9STRA</name>
<evidence type="ECO:0000313" key="2">
    <source>
        <dbReference type="Proteomes" id="UP001163321"/>
    </source>
</evidence>
<dbReference type="Proteomes" id="UP001163321">
    <property type="component" value="Chromosome 2"/>
</dbReference>
<organism evidence="1 2">
    <name type="scientific">Peronosclerospora sorghi</name>
    <dbReference type="NCBI Taxonomy" id="230839"/>
    <lineage>
        <taxon>Eukaryota</taxon>
        <taxon>Sar</taxon>
        <taxon>Stramenopiles</taxon>
        <taxon>Oomycota</taxon>
        <taxon>Peronosporomycetes</taxon>
        <taxon>Peronosporales</taxon>
        <taxon>Peronosporaceae</taxon>
        <taxon>Peronosclerospora</taxon>
    </lineage>
</organism>
<evidence type="ECO:0000313" key="1">
    <source>
        <dbReference type="EMBL" id="KAI9916441.1"/>
    </source>
</evidence>
<sequence length="101" mass="11948">MDLMRVNKEEMTHPHRHIIVHRSHGKWRCTFIDFERCSSTKKPKNVTQLCQFLSTPRMVALLAAKEVKVDTIKLRQCTKDYKHNISTHTIDNIMRVFKLSV</sequence>
<proteinExistence type="predicted"/>
<gene>
    <name evidence="1" type="ORF">PsorP6_017859</name>
</gene>
<keyword evidence="2" id="KW-1185">Reference proteome</keyword>
<comment type="caution">
    <text evidence="1">The sequence shown here is derived from an EMBL/GenBank/DDBJ whole genome shotgun (WGS) entry which is preliminary data.</text>
</comment>
<accession>A0ACC0WEG3</accession>